<sequence length="281" mass="29943">MMHPEQITDSVAFHAEGPVWHESWGGLRFVDMLAGDLLTLAPSGELTRLSTGSPIAAFVRPRATGGYVLGTERGIALADSAFAAPKPLPEMWSDTNVRMNEGGVDPLGRLYAGSMPYDKTPGAAKLYRVDGEGDVVVVLKNVTTSNGIEFTADGTRAYYNDTATRETDVFDVTAEGDLTNRRTFFHTGEGTSPDGLAVDSEGNVWCALNRVGAVRLYSPDAEILGEWTLPCPGVTAVTLGGADGKDVFITTSKEMADVPGAGAVWHMRAEVAGQPTREYRG</sequence>
<dbReference type="PRINTS" id="PR01790">
    <property type="entry name" value="SMP30FAMILY"/>
</dbReference>
<organism evidence="5 6">
    <name type="scientific">Ancrocorticia populi</name>
    <dbReference type="NCBI Taxonomy" id="2175228"/>
    <lineage>
        <taxon>Bacteria</taxon>
        <taxon>Bacillati</taxon>
        <taxon>Actinomycetota</taxon>
        <taxon>Actinomycetes</taxon>
        <taxon>Actinomycetales</taxon>
        <taxon>Actinomycetaceae</taxon>
        <taxon>Ancrocorticia</taxon>
    </lineage>
</organism>
<dbReference type="Pfam" id="PF08450">
    <property type="entry name" value="SGL"/>
    <property type="match status" value="1"/>
</dbReference>
<keyword evidence="3" id="KW-0862">Zinc</keyword>
<evidence type="ECO:0000256" key="1">
    <source>
        <dbReference type="ARBA" id="ARBA00008853"/>
    </source>
</evidence>
<comment type="cofactor">
    <cofactor evidence="3">
        <name>Zn(2+)</name>
        <dbReference type="ChEBI" id="CHEBI:29105"/>
    </cofactor>
    <text evidence="3">Binds 1 divalent metal cation per subunit.</text>
</comment>
<keyword evidence="6" id="KW-1185">Reference proteome</keyword>
<dbReference type="Gene3D" id="2.120.10.30">
    <property type="entry name" value="TolB, C-terminal domain"/>
    <property type="match status" value="1"/>
</dbReference>
<evidence type="ECO:0000313" key="6">
    <source>
        <dbReference type="Proteomes" id="UP000245283"/>
    </source>
</evidence>
<dbReference type="InterPro" id="IPR011042">
    <property type="entry name" value="6-blade_b-propeller_TolB-like"/>
</dbReference>
<dbReference type="EMBL" id="QETB01000004">
    <property type="protein sequence ID" value="PWF25961.1"/>
    <property type="molecule type" value="Genomic_DNA"/>
</dbReference>
<name>A0A2V1KAH7_9ACTO</name>
<gene>
    <name evidence="5" type="ORF">DD236_07590</name>
</gene>
<dbReference type="Proteomes" id="UP000245283">
    <property type="component" value="Unassembled WGS sequence"/>
</dbReference>
<feature type="binding site" evidence="3">
    <location>
        <position position="118"/>
    </location>
    <ligand>
        <name>substrate</name>
    </ligand>
</feature>
<dbReference type="GO" id="GO:0019853">
    <property type="term" value="P:L-ascorbic acid biosynthetic process"/>
    <property type="evidence" value="ECO:0007669"/>
    <property type="project" value="TreeGrafter"/>
</dbReference>
<feature type="binding site" evidence="3">
    <location>
        <position position="146"/>
    </location>
    <ligand>
        <name>a divalent metal cation</name>
        <dbReference type="ChEBI" id="CHEBI:60240"/>
    </ligand>
</feature>
<dbReference type="GO" id="GO:0004341">
    <property type="term" value="F:gluconolactonase activity"/>
    <property type="evidence" value="ECO:0007669"/>
    <property type="project" value="TreeGrafter"/>
</dbReference>
<dbReference type="AlphaFoldDB" id="A0A2V1KAH7"/>
<feature type="binding site" evidence="3">
    <location>
        <position position="194"/>
    </location>
    <ligand>
        <name>a divalent metal cation</name>
        <dbReference type="ChEBI" id="CHEBI:60240"/>
    </ligand>
</feature>
<keyword evidence="3" id="KW-0479">Metal-binding</keyword>
<accession>A0A2V1KAH7</accession>
<comment type="similarity">
    <text evidence="1">Belongs to the SMP-30/CGR1 family.</text>
</comment>
<dbReference type="InterPro" id="IPR013658">
    <property type="entry name" value="SGL"/>
</dbReference>
<dbReference type="SUPFAM" id="SSF63829">
    <property type="entry name" value="Calcium-dependent phosphotriesterase"/>
    <property type="match status" value="1"/>
</dbReference>
<evidence type="ECO:0000256" key="3">
    <source>
        <dbReference type="PIRSR" id="PIRSR605511-2"/>
    </source>
</evidence>
<dbReference type="GO" id="GO:0005509">
    <property type="term" value="F:calcium ion binding"/>
    <property type="evidence" value="ECO:0007669"/>
    <property type="project" value="TreeGrafter"/>
</dbReference>
<dbReference type="PANTHER" id="PTHR10907">
    <property type="entry name" value="REGUCALCIN"/>
    <property type="match status" value="1"/>
</dbReference>
<dbReference type="InterPro" id="IPR005511">
    <property type="entry name" value="SMP-30"/>
</dbReference>
<feature type="domain" description="SMP-30/Gluconolactonase/LRE-like region" evidence="4">
    <location>
        <begin position="15"/>
        <end position="252"/>
    </location>
</feature>
<protein>
    <submittedName>
        <fullName evidence="5">Gluconolactonase</fullName>
    </submittedName>
</protein>
<evidence type="ECO:0000313" key="5">
    <source>
        <dbReference type="EMBL" id="PWF25961.1"/>
    </source>
</evidence>
<dbReference type="OrthoDB" id="2633250at2"/>
<dbReference type="RefSeq" id="WP_109093788.1">
    <property type="nucleotide sequence ID" value="NZ_QETB01000004.1"/>
</dbReference>
<feature type="binding site" evidence="3">
    <location>
        <position position="100"/>
    </location>
    <ligand>
        <name>substrate</name>
    </ligand>
</feature>
<evidence type="ECO:0000259" key="4">
    <source>
        <dbReference type="Pfam" id="PF08450"/>
    </source>
</evidence>
<proteinExistence type="inferred from homology"/>
<feature type="binding site" evidence="3">
    <location>
        <position position="98"/>
    </location>
    <ligand>
        <name>substrate</name>
    </ligand>
</feature>
<feature type="active site" description="Proton donor/acceptor" evidence="2">
    <location>
        <position position="194"/>
    </location>
</feature>
<comment type="caution">
    <text evidence="5">The sequence shown here is derived from an EMBL/GenBank/DDBJ whole genome shotgun (WGS) entry which is preliminary data.</text>
</comment>
<evidence type="ECO:0000256" key="2">
    <source>
        <dbReference type="PIRSR" id="PIRSR605511-1"/>
    </source>
</evidence>
<dbReference type="PANTHER" id="PTHR10907:SF47">
    <property type="entry name" value="REGUCALCIN"/>
    <property type="match status" value="1"/>
</dbReference>
<feature type="binding site" evidence="3">
    <location>
        <position position="16"/>
    </location>
    <ligand>
        <name>a divalent metal cation</name>
        <dbReference type="ChEBI" id="CHEBI:60240"/>
    </ligand>
</feature>
<reference evidence="6" key="1">
    <citation type="submission" date="2018-05" db="EMBL/GenBank/DDBJ databases">
        <authorList>
            <person name="Li Y."/>
        </authorList>
    </citation>
    <scope>NUCLEOTIDE SEQUENCE [LARGE SCALE GENOMIC DNA]</scope>
    <source>
        <strain evidence="6">sk1b4</strain>
    </source>
</reference>